<dbReference type="AlphaFoldDB" id="A0A645DPB2"/>
<dbReference type="EMBL" id="VSSQ01038391">
    <property type="protein sequence ID" value="MPM91314.1"/>
    <property type="molecule type" value="Genomic_DNA"/>
</dbReference>
<sequence>MLGQGKLDRGLAFDTPVPRLFLEVGDRVVVDAGELVEVPDPLDGPVGVFPIDPPGLSEQKQNSTGLLLGEFDQVHSGASKDSVP</sequence>
<accession>A0A645DPB2</accession>
<comment type="caution">
    <text evidence="1">The sequence shown here is derived from an EMBL/GenBank/DDBJ whole genome shotgun (WGS) entry which is preliminary data.</text>
</comment>
<organism evidence="1">
    <name type="scientific">bioreactor metagenome</name>
    <dbReference type="NCBI Taxonomy" id="1076179"/>
    <lineage>
        <taxon>unclassified sequences</taxon>
        <taxon>metagenomes</taxon>
        <taxon>ecological metagenomes</taxon>
    </lineage>
</organism>
<gene>
    <name evidence="1" type="ORF">SDC9_138442</name>
</gene>
<evidence type="ECO:0000313" key="1">
    <source>
        <dbReference type="EMBL" id="MPM91314.1"/>
    </source>
</evidence>
<proteinExistence type="predicted"/>
<reference evidence="1" key="1">
    <citation type="submission" date="2019-08" db="EMBL/GenBank/DDBJ databases">
        <authorList>
            <person name="Kucharzyk K."/>
            <person name="Murdoch R.W."/>
            <person name="Higgins S."/>
            <person name="Loffler F."/>
        </authorList>
    </citation>
    <scope>NUCLEOTIDE SEQUENCE</scope>
</reference>
<name>A0A645DPB2_9ZZZZ</name>
<protein>
    <submittedName>
        <fullName evidence="1">Uncharacterized protein</fullName>
    </submittedName>
</protein>